<dbReference type="OrthoDB" id="1916346at2759"/>
<dbReference type="InterPro" id="IPR055290">
    <property type="entry name" value="At3g26010-like"/>
</dbReference>
<dbReference type="Gramene" id="TVU48827">
    <property type="protein sequence ID" value="TVU48827"/>
    <property type="gene ID" value="EJB05_00106"/>
</dbReference>
<sequence length="432" mass="46363">MASVDSDTDWVVLDSDNPADSSDDDAGVRSVSSGCPTPDCRSDNDDDGGDHLLGAVLALSSATARRARSGTSSDSDEEKVLAATDDPEGLYEPAEAEEVRQPPPPLPKSLSGLFHHTLVGGVNYAVFDPVLLWPEKELIPDPTFSSISEEVSVLASSRGLVCLRGRTSGAYFVANPATNDRVRLPRHNCDHLAYGYGGEPAVVIAFEDTYTCCADHRGHYHVVVAFPLGDGVCGYESFSSRTWEWTVAEGVSAVEQVVAASGVGALGCAFWRTTMGYFLCYNPAARNADLFPAPQEVLQWPYWELGEMNGTLSVTCMDALVNEVVVLNLKLEHAGAGDITWTLAGHFEGGCLRNRDQVQLLRSQGPEVVMWDPMVERVVATDIEGRTTRTIGPLSGHQYIADFIPYVSSSTGITRIEAGAKCKVTAAVAEAQ</sequence>
<evidence type="ECO:0000256" key="1">
    <source>
        <dbReference type="SAM" id="MobiDB-lite"/>
    </source>
</evidence>
<gene>
    <name evidence="2" type="ORF">EJB05_00106</name>
</gene>
<reference evidence="2 3" key="1">
    <citation type="journal article" date="2019" name="Sci. Rep.">
        <title>A high-quality genome of Eragrostis curvula grass provides insights into Poaceae evolution and supports new strategies to enhance forage quality.</title>
        <authorList>
            <person name="Carballo J."/>
            <person name="Santos B.A.C.M."/>
            <person name="Zappacosta D."/>
            <person name="Garbus I."/>
            <person name="Selva J.P."/>
            <person name="Gallo C.A."/>
            <person name="Diaz A."/>
            <person name="Albertini E."/>
            <person name="Caccamo M."/>
            <person name="Echenique V."/>
        </authorList>
    </citation>
    <scope>NUCLEOTIDE SEQUENCE [LARGE SCALE GENOMIC DNA]</scope>
    <source>
        <strain evidence="3">cv. Victoria</strain>
        <tissue evidence="2">Leaf</tissue>
    </source>
</reference>
<name>A0A5J9WLR6_9POAL</name>
<dbReference type="EMBL" id="RWGY01000002">
    <property type="protein sequence ID" value="TVU48827.1"/>
    <property type="molecule type" value="Genomic_DNA"/>
</dbReference>
<feature type="region of interest" description="Disordered" evidence="1">
    <location>
        <begin position="1"/>
        <end position="52"/>
    </location>
</feature>
<protein>
    <recommendedName>
        <fullName evidence="4">F-box associated domain-containing protein</fullName>
    </recommendedName>
</protein>
<comment type="caution">
    <text evidence="2">The sequence shown here is derived from an EMBL/GenBank/DDBJ whole genome shotgun (WGS) entry which is preliminary data.</text>
</comment>
<proteinExistence type="predicted"/>
<dbReference type="AlphaFoldDB" id="A0A5J9WLR6"/>
<dbReference type="PANTHER" id="PTHR35546:SF83">
    <property type="entry name" value="EXPRESSED PROTEIN"/>
    <property type="match status" value="1"/>
</dbReference>
<evidence type="ECO:0000313" key="3">
    <source>
        <dbReference type="Proteomes" id="UP000324897"/>
    </source>
</evidence>
<dbReference type="PANTHER" id="PTHR35546">
    <property type="entry name" value="F-BOX PROTEIN INTERACTION DOMAIN PROTEIN-RELATED"/>
    <property type="match status" value="1"/>
</dbReference>
<accession>A0A5J9WLR6</accession>
<evidence type="ECO:0000313" key="2">
    <source>
        <dbReference type="EMBL" id="TVU48827.1"/>
    </source>
</evidence>
<organism evidence="2 3">
    <name type="scientific">Eragrostis curvula</name>
    <name type="common">weeping love grass</name>
    <dbReference type="NCBI Taxonomy" id="38414"/>
    <lineage>
        <taxon>Eukaryota</taxon>
        <taxon>Viridiplantae</taxon>
        <taxon>Streptophyta</taxon>
        <taxon>Embryophyta</taxon>
        <taxon>Tracheophyta</taxon>
        <taxon>Spermatophyta</taxon>
        <taxon>Magnoliopsida</taxon>
        <taxon>Liliopsida</taxon>
        <taxon>Poales</taxon>
        <taxon>Poaceae</taxon>
        <taxon>PACMAD clade</taxon>
        <taxon>Chloridoideae</taxon>
        <taxon>Eragrostideae</taxon>
        <taxon>Eragrostidinae</taxon>
        <taxon>Eragrostis</taxon>
    </lineage>
</organism>
<dbReference type="Proteomes" id="UP000324897">
    <property type="component" value="Chromosome 6"/>
</dbReference>
<evidence type="ECO:0008006" key="4">
    <source>
        <dbReference type="Google" id="ProtNLM"/>
    </source>
</evidence>
<keyword evidence="3" id="KW-1185">Reference proteome</keyword>